<keyword evidence="2" id="KW-0472">Membrane</keyword>
<dbReference type="SUPFAM" id="SSF51735">
    <property type="entry name" value="NAD(P)-binding Rossmann-fold domains"/>
    <property type="match status" value="1"/>
</dbReference>
<keyword evidence="5" id="KW-1185">Reference proteome</keyword>
<dbReference type="RefSeq" id="WP_204707516.1">
    <property type="nucleotide sequence ID" value="NZ_JBHSZV010000014.1"/>
</dbReference>
<evidence type="ECO:0000313" key="4">
    <source>
        <dbReference type="EMBL" id="MFC7061470.1"/>
    </source>
</evidence>
<feature type="transmembrane region" description="Helical" evidence="2">
    <location>
        <begin position="14"/>
        <end position="37"/>
    </location>
</feature>
<dbReference type="InterPro" id="IPR036291">
    <property type="entry name" value="NAD(P)-bd_dom_sf"/>
</dbReference>
<keyword evidence="4" id="KW-0406">Ion transport</keyword>
<dbReference type="SUPFAM" id="SSF81324">
    <property type="entry name" value="Voltage-gated potassium channels"/>
    <property type="match status" value="1"/>
</dbReference>
<dbReference type="EMBL" id="JBHSZV010000014">
    <property type="protein sequence ID" value="MFC7061470.1"/>
    <property type="molecule type" value="Genomic_DNA"/>
</dbReference>
<organism evidence="4 5">
    <name type="scientific">Halobacillus seohaensis</name>
    <dbReference type="NCBI Taxonomy" id="447421"/>
    <lineage>
        <taxon>Bacteria</taxon>
        <taxon>Bacillati</taxon>
        <taxon>Bacillota</taxon>
        <taxon>Bacilli</taxon>
        <taxon>Bacillales</taxon>
        <taxon>Bacillaceae</taxon>
        <taxon>Halobacillus</taxon>
    </lineage>
</organism>
<accession>A0ABW2EGK8</accession>
<feature type="domain" description="RCK N-terminal" evidence="3">
    <location>
        <begin position="114"/>
        <end position="239"/>
    </location>
</feature>
<dbReference type="Gene3D" id="1.10.287.70">
    <property type="match status" value="1"/>
</dbReference>
<keyword evidence="4" id="KW-0813">Transport</keyword>
<evidence type="ECO:0000259" key="3">
    <source>
        <dbReference type="PROSITE" id="PS51201"/>
    </source>
</evidence>
<comment type="caution">
    <text evidence="4">The sequence shown here is derived from an EMBL/GenBank/DDBJ whole genome shotgun (WGS) entry which is preliminary data.</text>
</comment>
<dbReference type="PRINTS" id="PR00169">
    <property type="entry name" value="KCHANNEL"/>
</dbReference>
<gene>
    <name evidence="4" type="ORF">ACFQIC_06300</name>
</gene>
<feature type="transmembrane region" description="Helical" evidence="2">
    <location>
        <begin position="74"/>
        <end position="94"/>
    </location>
</feature>
<sequence>MLILRRILRKMVKINNYVLFITSALLVLLSSMLIVVVEEETFPSYFDGFWWVMTTVTTVGYGDYFPVTIAGRMIAMVLYILGIGLIGVIIGKIIDSFSVFRKKRVEGDIVYKEKQHFIIIGWSQKARFAVNEMIGTEKDVEIVIVDELKEAPILSDNIHYIKGNASDESTLEKANLKEARAVLIFADESLDSDQMIDGKTLLIASTIETVATNVHTVAEIMEERHIKNFQHANVDEFVISNETISSLAVRSAFRKGVSEIYSQLLSRSVGDDLYHVPVKKEWTTYRDAFQELLSKGATLIADRNDLTINRRLDETLPNEAELYVVCDKVTYDKLIDKGH</sequence>
<keyword evidence="2" id="KW-0812">Transmembrane</keyword>
<evidence type="ECO:0000313" key="5">
    <source>
        <dbReference type="Proteomes" id="UP001596410"/>
    </source>
</evidence>
<protein>
    <submittedName>
        <fullName evidence="4">Potassium channel family protein</fullName>
    </submittedName>
</protein>
<dbReference type="PANTHER" id="PTHR43833:SF9">
    <property type="entry name" value="POTASSIUM CHANNEL PROTEIN YUGO-RELATED"/>
    <property type="match status" value="1"/>
</dbReference>
<dbReference type="InterPro" id="IPR003148">
    <property type="entry name" value="RCK_N"/>
</dbReference>
<comment type="subcellular location">
    <subcellularLocation>
        <location evidence="1">Cell membrane</location>
        <topology evidence="1">Multi-pass membrane protein</topology>
    </subcellularLocation>
</comment>
<dbReference type="PROSITE" id="PS51201">
    <property type="entry name" value="RCK_N"/>
    <property type="match status" value="1"/>
</dbReference>
<dbReference type="InterPro" id="IPR050721">
    <property type="entry name" value="Trk_Ktr_HKT_K-transport"/>
</dbReference>
<proteinExistence type="predicted"/>
<evidence type="ECO:0000256" key="1">
    <source>
        <dbReference type="ARBA" id="ARBA00004651"/>
    </source>
</evidence>
<keyword evidence="2" id="KW-1133">Transmembrane helix</keyword>
<evidence type="ECO:0000256" key="2">
    <source>
        <dbReference type="SAM" id="Phobius"/>
    </source>
</evidence>
<name>A0ABW2EGK8_9BACI</name>
<feature type="transmembrane region" description="Helical" evidence="2">
    <location>
        <begin position="49"/>
        <end position="67"/>
    </location>
</feature>
<dbReference type="InterPro" id="IPR013099">
    <property type="entry name" value="K_chnl_dom"/>
</dbReference>
<dbReference type="PANTHER" id="PTHR43833">
    <property type="entry name" value="POTASSIUM CHANNEL PROTEIN 2-RELATED-RELATED"/>
    <property type="match status" value="1"/>
</dbReference>
<dbReference type="GO" id="GO:0034220">
    <property type="term" value="P:monoatomic ion transmembrane transport"/>
    <property type="evidence" value="ECO:0007669"/>
    <property type="project" value="UniProtKB-KW"/>
</dbReference>
<keyword evidence="4" id="KW-0407">Ion channel</keyword>
<dbReference type="Proteomes" id="UP001596410">
    <property type="component" value="Unassembled WGS sequence"/>
</dbReference>
<dbReference type="Pfam" id="PF07885">
    <property type="entry name" value="Ion_trans_2"/>
    <property type="match status" value="1"/>
</dbReference>
<reference evidence="5" key="1">
    <citation type="journal article" date="2019" name="Int. J. Syst. Evol. Microbiol.">
        <title>The Global Catalogue of Microorganisms (GCM) 10K type strain sequencing project: providing services to taxonomists for standard genome sequencing and annotation.</title>
        <authorList>
            <consortium name="The Broad Institute Genomics Platform"/>
            <consortium name="The Broad Institute Genome Sequencing Center for Infectious Disease"/>
            <person name="Wu L."/>
            <person name="Ma J."/>
        </authorList>
    </citation>
    <scope>NUCLEOTIDE SEQUENCE [LARGE SCALE GENOMIC DNA]</scope>
    <source>
        <strain evidence="5">CGMCC 4.1621</strain>
    </source>
</reference>
<dbReference type="Gene3D" id="3.40.50.720">
    <property type="entry name" value="NAD(P)-binding Rossmann-like Domain"/>
    <property type="match status" value="1"/>
</dbReference>
<dbReference type="Pfam" id="PF02254">
    <property type="entry name" value="TrkA_N"/>
    <property type="match status" value="1"/>
</dbReference>